<name>A0ABS2R6C9_9BACI</name>
<dbReference type="Gene3D" id="2.40.128.20">
    <property type="match status" value="1"/>
</dbReference>
<dbReference type="RefSeq" id="WP_083717229.1">
    <property type="nucleotide sequence ID" value="NZ_JAFBFH010000007.1"/>
</dbReference>
<dbReference type="InterPro" id="IPR012674">
    <property type="entry name" value="Calycin"/>
</dbReference>
<dbReference type="SUPFAM" id="SSF50814">
    <property type="entry name" value="Lipocalins"/>
    <property type="match status" value="1"/>
</dbReference>
<keyword evidence="2" id="KW-1185">Reference proteome</keyword>
<protein>
    <submittedName>
        <fullName evidence="1">Uncharacterized beta-barrel protein YwiB (DUF1934 family)</fullName>
    </submittedName>
</protein>
<dbReference type="InterPro" id="IPR015231">
    <property type="entry name" value="DUF1934"/>
</dbReference>
<reference evidence="1 2" key="1">
    <citation type="submission" date="2021-01" db="EMBL/GenBank/DDBJ databases">
        <title>Genomic Encyclopedia of Type Strains, Phase IV (KMG-IV): sequencing the most valuable type-strain genomes for metagenomic binning, comparative biology and taxonomic classification.</title>
        <authorList>
            <person name="Goeker M."/>
        </authorList>
    </citation>
    <scope>NUCLEOTIDE SEQUENCE [LARGE SCALE GENOMIC DNA]</scope>
    <source>
        <strain evidence="1 2">DSM 105453</strain>
    </source>
</reference>
<comment type="caution">
    <text evidence="1">The sequence shown here is derived from an EMBL/GenBank/DDBJ whole genome shotgun (WGS) entry which is preliminary data.</text>
</comment>
<dbReference type="Proteomes" id="UP000823485">
    <property type="component" value="Unassembled WGS sequence"/>
</dbReference>
<accession>A0ABS2R6C9</accession>
<proteinExistence type="predicted"/>
<dbReference type="EMBL" id="JAFBFH010000007">
    <property type="protein sequence ID" value="MBM7714448.1"/>
    <property type="molecule type" value="Genomic_DNA"/>
</dbReference>
<evidence type="ECO:0000313" key="2">
    <source>
        <dbReference type="Proteomes" id="UP000823485"/>
    </source>
</evidence>
<organism evidence="1 2">
    <name type="scientific">Siminovitchia thermophila</name>
    <dbReference type="NCBI Taxonomy" id="1245522"/>
    <lineage>
        <taxon>Bacteria</taxon>
        <taxon>Bacillati</taxon>
        <taxon>Bacillota</taxon>
        <taxon>Bacilli</taxon>
        <taxon>Bacillales</taxon>
        <taxon>Bacillaceae</taxon>
        <taxon>Siminovitchia</taxon>
    </lineage>
</organism>
<evidence type="ECO:0000313" key="1">
    <source>
        <dbReference type="EMBL" id="MBM7714448.1"/>
    </source>
</evidence>
<dbReference type="Pfam" id="PF09148">
    <property type="entry name" value="DUF1934"/>
    <property type="match status" value="1"/>
</dbReference>
<gene>
    <name evidence="1" type="ORF">JOC94_001420</name>
</gene>
<sequence length="143" mass="16555">MTAEAEIPVKIHLITKIRLDDEEETYELVVFGHYFKKNNKVYLTYDEVQEEGTVRSVVKVDEDEATILRKGVIDMRLKFCLNEQKSGSHMSEFGSLLLSTNTRGIFFEESAEKCEGTVKLHYDLFMQGAHAGEYDMEINYKEE</sequence>